<reference evidence="1 2" key="1">
    <citation type="journal article" date="2024" name="Insects">
        <title>An Improved Chromosome-Level Genome Assembly of the Firefly Pyrocoelia pectoralis.</title>
        <authorList>
            <person name="Fu X."/>
            <person name="Meyer-Rochow V.B."/>
            <person name="Ballantyne L."/>
            <person name="Zhu X."/>
        </authorList>
    </citation>
    <scope>NUCLEOTIDE SEQUENCE [LARGE SCALE GENOMIC DNA]</scope>
    <source>
        <strain evidence="1">XCY_ONT2</strain>
    </source>
</reference>
<proteinExistence type="predicted"/>
<dbReference type="Proteomes" id="UP001329430">
    <property type="component" value="Chromosome 9"/>
</dbReference>
<comment type="caution">
    <text evidence="1">The sequence shown here is derived from an EMBL/GenBank/DDBJ whole genome shotgun (WGS) entry which is preliminary data.</text>
</comment>
<evidence type="ECO:0000313" key="1">
    <source>
        <dbReference type="EMBL" id="KAK5639629.1"/>
    </source>
</evidence>
<protein>
    <submittedName>
        <fullName evidence="1">Uncharacterized protein</fullName>
    </submittedName>
</protein>
<dbReference type="EMBL" id="JAVRBK010000009">
    <property type="protein sequence ID" value="KAK5639629.1"/>
    <property type="molecule type" value="Genomic_DNA"/>
</dbReference>
<organism evidence="1 2">
    <name type="scientific">Pyrocoelia pectoralis</name>
    <dbReference type="NCBI Taxonomy" id="417401"/>
    <lineage>
        <taxon>Eukaryota</taxon>
        <taxon>Metazoa</taxon>
        <taxon>Ecdysozoa</taxon>
        <taxon>Arthropoda</taxon>
        <taxon>Hexapoda</taxon>
        <taxon>Insecta</taxon>
        <taxon>Pterygota</taxon>
        <taxon>Neoptera</taxon>
        <taxon>Endopterygota</taxon>
        <taxon>Coleoptera</taxon>
        <taxon>Polyphaga</taxon>
        <taxon>Elateriformia</taxon>
        <taxon>Elateroidea</taxon>
        <taxon>Lampyridae</taxon>
        <taxon>Lampyrinae</taxon>
        <taxon>Pyrocoelia</taxon>
    </lineage>
</organism>
<sequence length="203" mass="22913">MEQHGAAYLSDTVVSFLKEKCISLEDCRGQTCALFVTCLVHNLNLVVGQAAGCVMEATDYFQFLQKLYTFFASSTDCWNVLKESLDPGIAVKRFSDTRWSARADTVSALQKKNANALLTEMWSNILFRCNETSNLQSDSLSLDVALKLVDSPTAFVKDQGYNFEIYEASSKQIHPDFEYKTNTTRSKQRSFRLNFFDGATEDI</sequence>
<name>A0AAN7V986_9COLE</name>
<gene>
    <name evidence="1" type="ORF">RI129_012121</name>
</gene>
<dbReference type="PANTHER" id="PTHR45749:SF23">
    <property type="entry name" value="ZINC FINGER MYM-TYPE PROTEIN 1-LIKE"/>
    <property type="match status" value="1"/>
</dbReference>
<keyword evidence="2" id="KW-1185">Reference proteome</keyword>
<dbReference type="PANTHER" id="PTHR45749">
    <property type="match status" value="1"/>
</dbReference>
<dbReference type="SUPFAM" id="SSF53098">
    <property type="entry name" value="Ribonuclease H-like"/>
    <property type="match status" value="1"/>
</dbReference>
<evidence type="ECO:0000313" key="2">
    <source>
        <dbReference type="Proteomes" id="UP001329430"/>
    </source>
</evidence>
<dbReference type="AlphaFoldDB" id="A0AAN7V986"/>
<dbReference type="InterPro" id="IPR012337">
    <property type="entry name" value="RNaseH-like_sf"/>
</dbReference>
<accession>A0AAN7V986</accession>